<evidence type="ECO:0000313" key="1">
    <source>
        <dbReference type="EMBL" id="KPC50153.1"/>
    </source>
</evidence>
<evidence type="ECO:0000313" key="2">
    <source>
        <dbReference type="Proteomes" id="UP000037939"/>
    </source>
</evidence>
<organism evidence="1 2">
    <name type="scientific">Amantichitinum ursilacus</name>
    <dbReference type="NCBI Taxonomy" id="857265"/>
    <lineage>
        <taxon>Bacteria</taxon>
        <taxon>Pseudomonadati</taxon>
        <taxon>Pseudomonadota</taxon>
        <taxon>Betaproteobacteria</taxon>
        <taxon>Neisseriales</taxon>
        <taxon>Chitinibacteraceae</taxon>
        <taxon>Amantichitinum</taxon>
    </lineage>
</organism>
<dbReference type="Proteomes" id="UP000037939">
    <property type="component" value="Unassembled WGS sequence"/>
</dbReference>
<dbReference type="STRING" id="857265.WG78_18150"/>
<accession>A0A0N0GLJ5</accession>
<protein>
    <submittedName>
        <fullName evidence="1">Uncharacterized protein</fullName>
    </submittedName>
</protein>
<comment type="caution">
    <text evidence="1">The sequence shown here is derived from an EMBL/GenBank/DDBJ whole genome shotgun (WGS) entry which is preliminary data.</text>
</comment>
<sequence>MDNQSQSADVHLGPLLRSRAERYLAEHSVREALLNNATEQELQQAREILRQKERAEQISNERFNASLHQMSPRFHAFRQSPLPERQLEYHAVCEFQLTGDPRDFPVRKEMLIGRH</sequence>
<proteinExistence type="predicted"/>
<keyword evidence="2" id="KW-1185">Reference proteome</keyword>
<reference evidence="1 2" key="1">
    <citation type="submission" date="2015-07" db="EMBL/GenBank/DDBJ databases">
        <title>Draft genome sequence of the Amantichitinum ursilacus IGB-41, a new chitin-degrading bacterium.</title>
        <authorList>
            <person name="Kirstahler P."/>
            <person name="Guenther M."/>
            <person name="Grumaz C."/>
            <person name="Rupp S."/>
            <person name="Zibek S."/>
            <person name="Sohn K."/>
        </authorList>
    </citation>
    <scope>NUCLEOTIDE SEQUENCE [LARGE SCALE GENOMIC DNA]</scope>
    <source>
        <strain evidence="1 2">IGB-41</strain>
    </source>
</reference>
<dbReference type="AlphaFoldDB" id="A0A0N0GLJ5"/>
<name>A0A0N0GLJ5_9NEIS</name>
<gene>
    <name evidence="1" type="ORF">WG78_18150</name>
</gene>
<dbReference type="EMBL" id="LAQT01000031">
    <property type="protein sequence ID" value="KPC50153.1"/>
    <property type="molecule type" value="Genomic_DNA"/>
</dbReference>